<gene>
    <name evidence="2" type="ORF">SAMN05216463_13020</name>
</gene>
<name>A0A1M6YP47_XYLRU</name>
<organism evidence="2 3">
    <name type="scientific">Xylanibacter ruminicola</name>
    <name type="common">Prevotella ruminicola</name>
    <dbReference type="NCBI Taxonomy" id="839"/>
    <lineage>
        <taxon>Bacteria</taxon>
        <taxon>Pseudomonadati</taxon>
        <taxon>Bacteroidota</taxon>
        <taxon>Bacteroidia</taxon>
        <taxon>Bacteroidales</taxon>
        <taxon>Prevotellaceae</taxon>
        <taxon>Xylanibacter</taxon>
    </lineage>
</organism>
<dbReference type="OrthoDB" id="1071250at2"/>
<reference evidence="2 3" key="1">
    <citation type="submission" date="2016-11" db="EMBL/GenBank/DDBJ databases">
        <authorList>
            <person name="Jaros S."/>
            <person name="Januszkiewicz K."/>
            <person name="Wedrychowicz H."/>
        </authorList>
    </citation>
    <scope>NUCLEOTIDE SEQUENCE [LARGE SCALE GENOMIC DNA]</scope>
    <source>
        <strain evidence="2 3">KHT3</strain>
    </source>
</reference>
<protein>
    <recommendedName>
        <fullName evidence="4">Lipoprotein</fullName>
    </recommendedName>
</protein>
<evidence type="ECO:0000313" key="3">
    <source>
        <dbReference type="Proteomes" id="UP000184130"/>
    </source>
</evidence>
<proteinExistence type="predicted"/>
<accession>A0A1M6YP47</accession>
<dbReference type="EMBL" id="FRBD01000030">
    <property type="protein sequence ID" value="SHL19789.1"/>
    <property type="molecule type" value="Genomic_DNA"/>
</dbReference>
<keyword evidence="1" id="KW-1133">Transmembrane helix</keyword>
<sequence>MKKKYLLWSYAVIACVVIAILFSITFTSIMGMKAARNAMSNPENRKAIYDTSAKVSRDTGLKIPTFRIHQHKPGEYHDGSLFRDTLVVYFYKGVPDSVYTSFVERAHAIEAKNDSTKRVEIDNDNYFYEDQYLNGFSCYLGVRISKTSPYGEIIYGNWRAEKND</sequence>
<feature type="transmembrane region" description="Helical" evidence="1">
    <location>
        <begin position="6"/>
        <end position="29"/>
    </location>
</feature>
<dbReference type="Proteomes" id="UP000184130">
    <property type="component" value="Unassembled WGS sequence"/>
</dbReference>
<dbReference type="AlphaFoldDB" id="A0A1M6YP47"/>
<evidence type="ECO:0000313" key="2">
    <source>
        <dbReference type="EMBL" id="SHL19789.1"/>
    </source>
</evidence>
<keyword evidence="1" id="KW-0812">Transmembrane</keyword>
<evidence type="ECO:0000256" key="1">
    <source>
        <dbReference type="SAM" id="Phobius"/>
    </source>
</evidence>
<dbReference type="PROSITE" id="PS51257">
    <property type="entry name" value="PROKAR_LIPOPROTEIN"/>
    <property type="match status" value="1"/>
</dbReference>
<dbReference type="RefSeq" id="WP_139261672.1">
    <property type="nucleotide sequence ID" value="NZ_FRBD01000030.1"/>
</dbReference>
<evidence type="ECO:0008006" key="4">
    <source>
        <dbReference type="Google" id="ProtNLM"/>
    </source>
</evidence>
<keyword evidence="1" id="KW-0472">Membrane</keyword>